<dbReference type="SUPFAM" id="SSF49785">
    <property type="entry name" value="Galactose-binding domain-like"/>
    <property type="match status" value="1"/>
</dbReference>
<evidence type="ECO:0000313" key="4">
    <source>
        <dbReference type="Proteomes" id="UP000599523"/>
    </source>
</evidence>
<dbReference type="PANTHER" id="PTHR13194:SF19">
    <property type="entry name" value="NAD(P)-BINDING ROSSMANN-FOLD SUPERFAMILY PROTEIN"/>
    <property type="match status" value="1"/>
</dbReference>
<proteinExistence type="inferred from homology"/>
<dbReference type="InterPro" id="IPR013857">
    <property type="entry name" value="NADH-UbQ_OxRdtase-assoc_prot30"/>
</dbReference>
<evidence type="ECO:0000256" key="1">
    <source>
        <dbReference type="ARBA" id="ARBA00007884"/>
    </source>
</evidence>
<dbReference type="AlphaFoldDB" id="A0A972JD53"/>
<dbReference type="RefSeq" id="WP_168989786.1">
    <property type="nucleotide sequence ID" value="NZ_CAWPHM010000145.1"/>
</dbReference>
<keyword evidence="4" id="KW-1185">Reference proteome</keyword>
<dbReference type="Proteomes" id="UP000599523">
    <property type="component" value="Unassembled WGS sequence"/>
</dbReference>
<dbReference type="EMBL" id="WTVM01000230">
    <property type="protein sequence ID" value="NMG05182.1"/>
    <property type="molecule type" value="Genomic_DNA"/>
</dbReference>
<gene>
    <name evidence="3" type="ORF">GPA21_19785</name>
</gene>
<dbReference type="PANTHER" id="PTHR13194">
    <property type="entry name" value="COMPLEX I INTERMEDIATE-ASSOCIATED PROTEIN 30"/>
    <property type="match status" value="1"/>
</dbReference>
<organism evidence="3 4">
    <name type="scientific">Azoarcus taiwanensis</name>
    <dbReference type="NCBI Taxonomy" id="666964"/>
    <lineage>
        <taxon>Bacteria</taxon>
        <taxon>Pseudomonadati</taxon>
        <taxon>Pseudomonadota</taxon>
        <taxon>Betaproteobacteria</taxon>
        <taxon>Rhodocyclales</taxon>
        <taxon>Zoogloeaceae</taxon>
        <taxon>Azoarcus</taxon>
    </lineage>
</organism>
<sequence>MSSQQTPSDGVLFDFTRGDATVEWSAIDDAVMGGISRSRLSYTTDGYAVFEGEVSLANGGGFASVRCRPLPLGLAGATVCRIEVMGDGRRYKLNLRTEDTFDGVNYQVRFDPPAHEWLPISLPLTSFAPSWRGRPVPDAPRLDPARIRQVGLMIADRQAGPFRLAIRRISLTRDPGAFETE</sequence>
<comment type="similarity">
    <text evidence="1">Belongs to the CIA30 family.</text>
</comment>
<dbReference type="Pfam" id="PF08547">
    <property type="entry name" value="CIA30"/>
    <property type="match status" value="1"/>
</dbReference>
<protein>
    <submittedName>
        <fullName evidence="3">CIA30 family protein</fullName>
    </submittedName>
</protein>
<comment type="caution">
    <text evidence="3">The sequence shown here is derived from an EMBL/GenBank/DDBJ whole genome shotgun (WGS) entry which is preliminary data.</text>
</comment>
<evidence type="ECO:0000259" key="2">
    <source>
        <dbReference type="Pfam" id="PF08547"/>
    </source>
</evidence>
<feature type="domain" description="NADH:ubiquinone oxidoreductase intermediate-associated protein 30" evidence="2">
    <location>
        <begin position="13"/>
        <end position="166"/>
    </location>
</feature>
<name>A0A972JD53_9RHOO</name>
<accession>A0A972JD53</accession>
<reference evidence="3" key="1">
    <citation type="submission" date="2019-12" db="EMBL/GenBank/DDBJ databases">
        <title>Comparative genomics gives insights into the taxonomy of the Azoarcus-Aromatoleum group and reveals separate origins of nif in the plant-associated Azoarcus and non-plant-associated Aromatoleum sub-groups.</title>
        <authorList>
            <person name="Lafos M."/>
            <person name="Maluk M."/>
            <person name="Batista M."/>
            <person name="Junghare M."/>
            <person name="Carmona M."/>
            <person name="Faoro H."/>
            <person name="Cruz L.M."/>
            <person name="Battistoni F."/>
            <person name="De Souza E."/>
            <person name="Pedrosa F."/>
            <person name="Chen W.-M."/>
            <person name="Poole P.S."/>
            <person name="Dixon R.A."/>
            <person name="James E.K."/>
        </authorList>
    </citation>
    <scope>NUCLEOTIDE SEQUENCE</scope>
    <source>
        <strain evidence="3">NSC3</strain>
    </source>
</reference>
<dbReference type="InterPro" id="IPR039131">
    <property type="entry name" value="NDUFAF1"/>
</dbReference>
<dbReference type="InterPro" id="IPR008979">
    <property type="entry name" value="Galactose-bd-like_sf"/>
</dbReference>
<evidence type="ECO:0000313" key="3">
    <source>
        <dbReference type="EMBL" id="NMG05182.1"/>
    </source>
</evidence>